<accession>A0A840ALQ8</accession>
<evidence type="ECO:0000256" key="1">
    <source>
        <dbReference type="SAM" id="SignalP"/>
    </source>
</evidence>
<dbReference type="AlphaFoldDB" id="A0A840ALQ8"/>
<evidence type="ECO:0000313" key="2">
    <source>
        <dbReference type="EMBL" id="MBB3930532.1"/>
    </source>
</evidence>
<protein>
    <submittedName>
        <fullName evidence="2">Uncharacterized protein</fullName>
    </submittedName>
</protein>
<gene>
    <name evidence="2" type="ORF">GGR25_001571</name>
</gene>
<dbReference type="EMBL" id="JACIDS010000002">
    <property type="protein sequence ID" value="MBB3930532.1"/>
    <property type="molecule type" value="Genomic_DNA"/>
</dbReference>
<evidence type="ECO:0000313" key="3">
    <source>
        <dbReference type="Proteomes" id="UP000553963"/>
    </source>
</evidence>
<keyword evidence="1" id="KW-0732">Signal</keyword>
<name>A0A840ALQ8_9HYPH</name>
<feature type="signal peptide" evidence="1">
    <location>
        <begin position="1"/>
        <end position="25"/>
    </location>
</feature>
<reference evidence="2 3" key="1">
    <citation type="submission" date="2020-08" db="EMBL/GenBank/DDBJ databases">
        <title>Genomic Encyclopedia of Type Strains, Phase IV (KMG-IV): sequencing the most valuable type-strain genomes for metagenomic binning, comparative biology and taxonomic classification.</title>
        <authorList>
            <person name="Goeker M."/>
        </authorList>
    </citation>
    <scope>NUCLEOTIDE SEQUENCE [LARGE SCALE GENOMIC DNA]</scope>
    <source>
        <strain evidence="2 3">DSM 25966</strain>
    </source>
</reference>
<comment type="caution">
    <text evidence="2">The sequence shown here is derived from an EMBL/GenBank/DDBJ whole genome shotgun (WGS) entry which is preliminary data.</text>
</comment>
<keyword evidence="3" id="KW-1185">Reference proteome</keyword>
<dbReference type="Proteomes" id="UP000553963">
    <property type="component" value="Unassembled WGS sequence"/>
</dbReference>
<dbReference type="RefSeq" id="WP_183398180.1">
    <property type="nucleotide sequence ID" value="NZ_JACIDS010000002.1"/>
</dbReference>
<proteinExistence type="predicted"/>
<sequence>MKNVFAAGLLGLSLAWVVPTDAAFAEDLQAPANQATELPKCSPYPECVLIVSNPVPGQGGGTIGALKPGVPVDTIQNEIRLDSLKTEQLNINRSIGIQ</sequence>
<feature type="chain" id="PRO_5032984664" evidence="1">
    <location>
        <begin position="26"/>
        <end position="98"/>
    </location>
</feature>
<organism evidence="2 3">
    <name type="scientific">Kaistia hirudinis</name>
    <dbReference type="NCBI Taxonomy" id="1293440"/>
    <lineage>
        <taxon>Bacteria</taxon>
        <taxon>Pseudomonadati</taxon>
        <taxon>Pseudomonadota</taxon>
        <taxon>Alphaproteobacteria</taxon>
        <taxon>Hyphomicrobiales</taxon>
        <taxon>Kaistiaceae</taxon>
        <taxon>Kaistia</taxon>
    </lineage>
</organism>